<gene>
    <name evidence="1" type="ORF">AB6724_03110</name>
</gene>
<evidence type="ECO:0000313" key="1">
    <source>
        <dbReference type="EMBL" id="MEX8191825.1"/>
    </source>
</evidence>
<proteinExistence type="predicted"/>
<dbReference type="EMBL" id="JBFYGN010000003">
    <property type="protein sequence ID" value="MEX8191825.1"/>
    <property type="molecule type" value="Genomic_DNA"/>
</dbReference>
<dbReference type="Pfam" id="PF11697">
    <property type="entry name" value="DUF3293"/>
    <property type="match status" value="1"/>
</dbReference>
<dbReference type="Proteomes" id="UP001561046">
    <property type="component" value="Unassembled WGS sequence"/>
</dbReference>
<dbReference type="InterPro" id="IPR021710">
    <property type="entry name" value="DUF3293"/>
</dbReference>
<reference evidence="1 2" key="1">
    <citation type="journal article" date="2013" name="Int. J. Syst. Evol. Microbiol.">
        <title>Comamonas guangdongensis sp. nov., isolated from subterranean forest sediment, and emended description of the genus Comamonas.</title>
        <authorList>
            <person name="Zhang J."/>
            <person name="Wang Y."/>
            <person name="Zhou S."/>
            <person name="Wu C."/>
            <person name="He J."/>
            <person name="Li F."/>
        </authorList>
    </citation>
    <scope>NUCLEOTIDE SEQUENCE [LARGE SCALE GENOMIC DNA]</scope>
    <source>
        <strain evidence="1 2">CCTCC AB2011133</strain>
    </source>
</reference>
<sequence length="145" mass="16203">MQNTQLPASLQQAYRRAEYRVQGRNGPAGDWRLQVGRRQPLLLTLYAAHGVECASFLTACNPWGELLSEADNAVRMQQLRQALLTGGWTFSEGLGQDPQGQWPGEASVLIWGMDAPTARVWGEQWQQNAVLWCGADAVPQLLWLR</sequence>
<name>A0ABV3ZR65_9BURK</name>
<organism evidence="1 2">
    <name type="scientific">Comamonas guangdongensis</name>
    <dbReference type="NCBI Taxonomy" id="510515"/>
    <lineage>
        <taxon>Bacteria</taxon>
        <taxon>Pseudomonadati</taxon>
        <taxon>Pseudomonadota</taxon>
        <taxon>Betaproteobacteria</taxon>
        <taxon>Burkholderiales</taxon>
        <taxon>Comamonadaceae</taxon>
        <taxon>Comamonas</taxon>
    </lineage>
</organism>
<keyword evidence="2" id="KW-1185">Reference proteome</keyword>
<accession>A0ABV3ZR65</accession>
<evidence type="ECO:0000313" key="2">
    <source>
        <dbReference type="Proteomes" id="UP001561046"/>
    </source>
</evidence>
<dbReference type="RefSeq" id="WP_369337048.1">
    <property type="nucleotide sequence ID" value="NZ_JBFYGN010000003.1"/>
</dbReference>
<protein>
    <submittedName>
        <fullName evidence="1">DUF3293 domain-containing protein</fullName>
    </submittedName>
</protein>
<comment type="caution">
    <text evidence="1">The sequence shown here is derived from an EMBL/GenBank/DDBJ whole genome shotgun (WGS) entry which is preliminary data.</text>
</comment>